<organism evidence="18 19">
    <name type="scientific">Prototheca wickerhamii</name>
    <dbReference type="NCBI Taxonomy" id="3111"/>
    <lineage>
        <taxon>Eukaryota</taxon>
        <taxon>Viridiplantae</taxon>
        <taxon>Chlorophyta</taxon>
        <taxon>core chlorophytes</taxon>
        <taxon>Trebouxiophyceae</taxon>
        <taxon>Chlorellales</taxon>
        <taxon>Chlorellaceae</taxon>
        <taxon>Prototheca</taxon>
    </lineage>
</organism>
<keyword evidence="7 12" id="KW-0863">Zinc-finger</keyword>
<dbReference type="Gene3D" id="1.10.10.10">
    <property type="entry name" value="Winged helix-like DNA-binding domain superfamily/Winged helix DNA-binding domain"/>
    <property type="match status" value="1"/>
</dbReference>
<sequence length="1015" mass="110068">MSGLAGYFPDQSQMGLYHCDYCRRDLSSVLHIRCTECADFDLCLDCFSVGAAVAPHKPWHAYRLAGNLSFPLYERDWGADEEMLLLEAVELYGLGNWEAVAEHVGRAPAEARRHYMSVFVETGALFPDPAPQPDMAGVDVAALIEAHARATGDAAAARIADMPSELADKRRGTAAGGGARAAAEAATTAATAPTSAAAASATSGSKFKHAGQSERPPATVPEANDGPKDEPGPPAAPEGDAAPDGDAGAPTEQEADDRVPVEAGRQLALDPALVAADPLLSVPSVPLDSEAGAKVALAEAQQTGFHIKRNEFEQGYDPEAECIISEMEFKESDSPEEIEQKLELIAIYNKRLDERDRRKAFILERGLLNVRKQAAVDRRRAPEERGVAGSLRVFARYLPQAQFEALTEGVLAEGRLRARIEELQRLRALGLRTFEQVDLLETGAPRAARAKLQRAAMDEARLEECLLGGLGFAHAAAALHMRRTSIEDGRGTSGLAAWRGRRGVLLDVTMLPDGEPLSRQRYLPAQYLAIKAEIVALQKAQGCVRPEDVTSLPFKVDGQRLLRLYEFFAEQGWAVASNPATDSTAAFKLVGAKGFVRHNPKTDRFQVHRFHHFEFYCGDATNTSQRFGLGLGLSLVSRTDQGTGNALFASYVMRSNDVMFSFTAPYGSQPTPVPAAETPMPWYDPDTAHAFLRKHGLGVRAVGVVVGDAREAFERAVAHGARPVQAPVELRDELGALVVSEIALYGDVVLRFLSGDYRGHYLPGFAQEREDVPRGVGLQRVDHAVGNVPDLAAQVDYLIGALGFHDFAEFTSEDVGTIDSGLNSVVLASNNEMVLLPINEPTFGTRRKSQIQTYLEQNGGPGLQHLALKTDDIFATLRAMRARSELGGFDFVPRPSDEYYRTLPEKIGDVLSADQYRQVEELGILVDRDDQGVLLQIFTKPLGDRPTVFIEIIQRLCAAEADRDREYEAAVAASCPLVRGAAPSSEVGGCGGFGKGNFSELFKSIETYETELGIN</sequence>
<dbReference type="CDD" id="cd02335">
    <property type="entry name" value="ZZ_ADA2"/>
    <property type="match status" value="1"/>
</dbReference>
<keyword evidence="11" id="KW-0585">Phenylalanine catabolism</keyword>
<dbReference type="Pfam" id="PF25299">
    <property type="entry name" value="ZZ_ADA2"/>
    <property type="match status" value="1"/>
</dbReference>
<dbReference type="GO" id="GO:0003868">
    <property type="term" value="F:4-hydroxyphenylpyruvate dioxygenase activity"/>
    <property type="evidence" value="ECO:0007669"/>
    <property type="project" value="UniProtKB-EC"/>
</dbReference>
<feature type="domain" description="Myb-like" evidence="14">
    <location>
        <begin position="77"/>
        <end position="119"/>
    </location>
</feature>
<comment type="similarity">
    <text evidence="3">Belongs to the 4HPPD family.</text>
</comment>
<feature type="domain" description="ZZ-type" evidence="15">
    <location>
        <begin position="14"/>
        <end position="70"/>
    </location>
</feature>
<keyword evidence="8" id="KW-0862">Zinc</keyword>
<evidence type="ECO:0000256" key="10">
    <source>
        <dbReference type="ARBA" id="ARBA00023004"/>
    </source>
</evidence>
<dbReference type="Pfam" id="PF22941">
    <property type="entry name" value="TADA2A-like_3rd"/>
    <property type="match status" value="1"/>
</dbReference>
<evidence type="ECO:0000256" key="11">
    <source>
        <dbReference type="ARBA" id="ARBA00023232"/>
    </source>
</evidence>
<dbReference type="EC" id="1.13.11.27" evidence="4"/>
<dbReference type="EMBL" id="JASFZW010000004">
    <property type="protein sequence ID" value="KAK2078638.1"/>
    <property type="molecule type" value="Genomic_DNA"/>
</dbReference>
<dbReference type="Gene3D" id="3.10.180.10">
    <property type="entry name" value="2,3-Dihydroxybiphenyl 1,2-Dioxygenase, domain 1"/>
    <property type="match status" value="2"/>
</dbReference>
<feature type="domain" description="SANT" evidence="16">
    <location>
        <begin position="72"/>
        <end position="123"/>
    </location>
</feature>
<keyword evidence="19" id="KW-1185">Reference proteome</keyword>
<evidence type="ECO:0000313" key="18">
    <source>
        <dbReference type="EMBL" id="KAK2078638.1"/>
    </source>
</evidence>
<gene>
    <name evidence="18" type="ORF">QBZ16_003478</name>
</gene>
<evidence type="ECO:0000256" key="6">
    <source>
        <dbReference type="ARBA" id="ARBA00022737"/>
    </source>
</evidence>
<dbReference type="InterPro" id="IPR041983">
    <property type="entry name" value="ADA2-like_ZZ"/>
</dbReference>
<evidence type="ECO:0000259" key="16">
    <source>
        <dbReference type="PROSITE" id="PS51293"/>
    </source>
</evidence>
<dbReference type="InterPro" id="IPR041736">
    <property type="entry name" value="4OHPhenylPyrv_dOase_N"/>
</dbReference>
<dbReference type="InterPro" id="IPR000433">
    <property type="entry name" value="Znf_ZZ"/>
</dbReference>
<reference evidence="18" key="1">
    <citation type="submission" date="2021-01" db="EMBL/GenBank/DDBJ databases">
        <authorList>
            <person name="Eckstrom K.M.E."/>
        </authorList>
    </citation>
    <scope>NUCLEOTIDE SEQUENCE</scope>
    <source>
        <strain evidence="18">UVCC 0001</strain>
    </source>
</reference>
<dbReference type="InterPro" id="IPR005956">
    <property type="entry name" value="4OHPhenylPyrv_dOase"/>
</dbReference>
<evidence type="ECO:0000259" key="15">
    <source>
        <dbReference type="PROSITE" id="PS50135"/>
    </source>
</evidence>
<evidence type="ECO:0000256" key="4">
    <source>
        <dbReference type="ARBA" id="ARBA00013222"/>
    </source>
</evidence>
<dbReference type="SUPFAM" id="SSF46689">
    <property type="entry name" value="Homeodomain-like"/>
    <property type="match status" value="1"/>
</dbReference>
<dbReference type="CDD" id="cd08342">
    <property type="entry name" value="HPPD_N_like"/>
    <property type="match status" value="1"/>
</dbReference>
<evidence type="ECO:0000313" key="19">
    <source>
        <dbReference type="Proteomes" id="UP001255856"/>
    </source>
</evidence>
<dbReference type="Proteomes" id="UP001255856">
    <property type="component" value="Unassembled WGS sequence"/>
</dbReference>
<dbReference type="InterPro" id="IPR017884">
    <property type="entry name" value="SANT_dom"/>
</dbReference>
<dbReference type="SUPFAM" id="SSF54593">
    <property type="entry name" value="Glyoxalase/Bleomycin resistance protein/Dihydroxybiphenyl dioxygenase"/>
    <property type="match status" value="1"/>
</dbReference>
<dbReference type="InterPro" id="IPR009057">
    <property type="entry name" value="Homeodomain-like_sf"/>
</dbReference>
<dbReference type="InterPro" id="IPR037523">
    <property type="entry name" value="VOC_core"/>
</dbReference>
<feature type="region of interest" description="Disordered" evidence="13">
    <location>
        <begin position="189"/>
        <end position="259"/>
    </location>
</feature>
<dbReference type="PANTHER" id="PTHR11959">
    <property type="entry name" value="4-HYDROXYPHENYLPYRUVATE DIOXYGENASE"/>
    <property type="match status" value="1"/>
</dbReference>
<evidence type="ECO:0000256" key="1">
    <source>
        <dbReference type="ARBA" id="ARBA00001962"/>
    </source>
</evidence>
<evidence type="ECO:0000256" key="5">
    <source>
        <dbReference type="ARBA" id="ARBA00022723"/>
    </source>
</evidence>
<evidence type="ECO:0000256" key="3">
    <source>
        <dbReference type="ARBA" id="ARBA00005877"/>
    </source>
</evidence>
<dbReference type="InterPro" id="IPR055141">
    <property type="entry name" value="TADA2A_B-like_dom"/>
</dbReference>
<dbReference type="FunFam" id="3.10.180.10:FF:000013">
    <property type="entry name" value="4-hydroxyphenylpyruvate dioxygenase"/>
    <property type="match status" value="1"/>
</dbReference>
<dbReference type="GO" id="GO:0008270">
    <property type="term" value="F:zinc ion binding"/>
    <property type="evidence" value="ECO:0007669"/>
    <property type="project" value="UniProtKB-KW"/>
</dbReference>
<dbReference type="InterPro" id="IPR029068">
    <property type="entry name" value="Glyas_Bleomycin-R_OHBP_Dase"/>
</dbReference>
<accession>A0AAD9II05</accession>
<dbReference type="InterPro" id="IPR036388">
    <property type="entry name" value="WH-like_DNA-bd_sf"/>
</dbReference>
<evidence type="ECO:0000259" key="14">
    <source>
        <dbReference type="PROSITE" id="PS50090"/>
    </source>
</evidence>
<feature type="domain" description="VOC" evidence="17">
    <location>
        <begin position="609"/>
        <end position="755"/>
    </location>
</feature>
<dbReference type="PROSITE" id="PS01357">
    <property type="entry name" value="ZF_ZZ_1"/>
    <property type="match status" value="1"/>
</dbReference>
<evidence type="ECO:0000259" key="17">
    <source>
        <dbReference type="PROSITE" id="PS51819"/>
    </source>
</evidence>
<dbReference type="PROSITE" id="PS51293">
    <property type="entry name" value="SANT"/>
    <property type="match status" value="1"/>
</dbReference>
<keyword evidence="9" id="KW-0828">Tyrosine catabolism</keyword>
<name>A0AAD9II05_PROWI</name>
<dbReference type="InterPro" id="IPR041735">
    <property type="entry name" value="4OHPhenylPyrv_dOase_C"/>
</dbReference>
<evidence type="ECO:0000256" key="9">
    <source>
        <dbReference type="ARBA" id="ARBA00022878"/>
    </source>
</evidence>
<feature type="compositionally biased region" description="Low complexity" evidence="13">
    <location>
        <begin position="189"/>
        <end position="205"/>
    </location>
</feature>
<dbReference type="Gene3D" id="1.10.10.60">
    <property type="entry name" value="Homeodomain-like"/>
    <property type="match status" value="1"/>
</dbReference>
<dbReference type="SMART" id="SM00717">
    <property type="entry name" value="SANT"/>
    <property type="match status" value="1"/>
</dbReference>
<evidence type="ECO:0000256" key="12">
    <source>
        <dbReference type="PROSITE-ProRule" id="PRU00228"/>
    </source>
</evidence>
<dbReference type="InterPro" id="IPR001005">
    <property type="entry name" value="SANT/Myb"/>
</dbReference>
<evidence type="ECO:0000256" key="13">
    <source>
        <dbReference type="SAM" id="MobiDB-lite"/>
    </source>
</evidence>
<comment type="pathway">
    <text evidence="2">Amino-acid degradation; L-phenylalanine degradation; acetoacetate and fumarate from L-phenylalanine: step 3/6.</text>
</comment>
<evidence type="ECO:0000256" key="2">
    <source>
        <dbReference type="ARBA" id="ARBA00005162"/>
    </source>
</evidence>
<dbReference type="SUPFAM" id="SSF57850">
    <property type="entry name" value="RING/U-box"/>
    <property type="match status" value="1"/>
</dbReference>
<dbReference type="CDD" id="cd00167">
    <property type="entry name" value="SANT"/>
    <property type="match status" value="1"/>
</dbReference>
<dbReference type="Pfam" id="PF00249">
    <property type="entry name" value="Myb_DNA-binding"/>
    <property type="match status" value="1"/>
</dbReference>
<dbReference type="GO" id="GO:0006572">
    <property type="term" value="P:L-tyrosine catabolic process"/>
    <property type="evidence" value="ECO:0007669"/>
    <property type="project" value="UniProtKB-KW"/>
</dbReference>
<feature type="compositionally biased region" description="Low complexity" evidence="13">
    <location>
        <begin position="237"/>
        <end position="250"/>
    </location>
</feature>
<dbReference type="Gene3D" id="3.30.60.90">
    <property type="match status" value="1"/>
</dbReference>
<evidence type="ECO:0000256" key="8">
    <source>
        <dbReference type="ARBA" id="ARBA00022833"/>
    </source>
</evidence>
<dbReference type="Pfam" id="PF00903">
    <property type="entry name" value="Glyoxalase"/>
    <property type="match status" value="1"/>
</dbReference>
<protein>
    <recommendedName>
        <fullName evidence="4">4-hydroxyphenylpyruvate dioxygenase</fullName>
        <ecNumber evidence="4">1.13.11.27</ecNumber>
    </recommendedName>
</protein>
<dbReference type="InterPro" id="IPR004360">
    <property type="entry name" value="Glyas_Fos-R_dOase_dom"/>
</dbReference>
<comment type="cofactor">
    <cofactor evidence="1">
        <name>Fe cation</name>
        <dbReference type="ChEBI" id="CHEBI:24875"/>
    </cofactor>
</comment>
<dbReference type="SMART" id="SM00291">
    <property type="entry name" value="ZnF_ZZ"/>
    <property type="match status" value="1"/>
</dbReference>
<feature type="domain" description="VOC" evidence="17">
    <location>
        <begin position="780"/>
        <end position="940"/>
    </location>
</feature>
<dbReference type="CDD" id="cd07250">
    <property type="entry name" value="HPPD_C_like"/>
    <property type="match status" value="1"/>
</dbReference>
<evidence type="ECO:0000256" key="7">
    <source>
        <dbReference type="ARBA" id="ARBA00022771"/>
    </source>
</evidence>
<dbReference type="InterPro" id="IPR043145">
    <property type="entry name" value="Znf_ZZ_sf"/>
</dbReference>
<dbReference type="GO" id="GO:0006559">
    <property type="term" value="P:L-phenylalanine catabolic process"/>
    <property type="evidence" value="ECO:0007669"/>
    <property type="project" value="UniProtKB-KW"/>
</dbReference>
<keyword evidence="6" id="KW-0677">Repeat</keyword>
<dbReference type="PROSITE" id="PS51819">
    <property type="entry name" value="VOC"/>
    <property type="match status" value="2"/>
</dbReference>
<dbReference type="AlphaFoldDB" id="A0AAD9II05"/>
<comment type="caution">
    <text evidence="18">The sequence shown here is derived from an EMBL/GenBank/DDBJ whole genome shotgun (WGS) entry which is preliminary data.</text>
</comment>
<keyword evidence="5" id="KW-0479">Metal-binding</keyword>
<dbReference type="NCBIfam" id="TIGR01263">
    <property type="entry name" value="4HPPD"/>
    <property type="match status" value="1"/>
</dbReference>
<dbReference type="PANTHER" id="PTHR11959:SF1">
    <property type="entry name" value="4-HYDROXYPHENYLPYRUVATE DIOXYGENASE"/>
    <property type="match status" value="1"/>
</dbReference>
<dbReference type="PROSITE" id="PS50090">
    <property type="entry name" value="MYB_LIKE"/>
    <property type="match status" value="1"/>
</dbReference>
<proteinExistence type="inferred from homology"/>
<dbReference type="PROSITE" id="PS50135">
    <property type="entry name" value="ZF_ZZ_2"/>
    <property type="match status" value="1"/>
</dbReference>
<keyword evidence="10" id="KW-0408">Iron</keyword>